<dbReference type="NCBIfam" id="TIGR03919">
    <property type="entry name" value="T7SS_EccB"/>
    <property type="match status" value="1"/>
</dbReference>
<evidence type="ECO:0000256" key="5">
    <source>
        <dbReference type="ARBA" id="ARBA00022741"/>
    </source>
</evidence>
<dbReference type="RefSeq" id="WP_191840109.1">
    <property type="nucleotide sequence ID" value="NZ_BAAALB010000002.1"/>
</dbReference>
<dbReference type="AlphaFoldDB" id="A0A8J3K5E4"/>
<keyword evidence="9 10" id="KW-0472">Membrane</keyword>
<protein>
    <recommendedName>
        <fullName evidence="13">Type VII secretion protein EccB</fullName>
    </recommendedName>
</protein>
<keyword evidence="7" id="KW-0067">ATP-binding</keyword>
<sequence length="458" mass="47590">MPSRQDQLHSYQFTVQRVVSALVMRDTDPAQAPFRRAAGATLASILLAVVIAAGYGVYGVFSNRGDTGWQADGAVIIEEGSGAHFVYRDGKLHPALNLTSALLASGAAQPKVTTVARKSLVDVPRGLTVGVVDLPDSLPDPDALLGLPWSVCSATASDKPASVLVVGDTVLAGKGRVMGGDEALFVRAGEAIYLLWHGRLYNADADEYADLAGGAQPVAVPAAFVNGMPQGQPLDEPRIGDPGATSSVKELKNGQVIKIKGLDGKSLQYAVVRADGLAMITPVQAALLLGRYRQQHGIGREIEIDQTELAEYDNSPDSLVPDAGDPRQPPANMPTIATYGQGALCAVVRDDAGTTEVRAEVPLDLAGRIATVGRSAEGGAYADYVLVPSGRGAIVAAGTTLSLVTDQGVRYDAARPDVLPMLGYQDPVPLRLPSSLVDLVPPGPGLDPQTASAQLALG</sequence>
<comment type="similarity">
    <text evidence="2">Belongs to the EccB family.</text>
</comment>
<dbReference type="GO" id="GO:0005576">
    <property type="term" value="C:extracellular region"/>
    <property type="evidence" value="ECO:0007669"/>
    <property type="project" value="TreeGrafter"/>
</dbReference>
<dbReference type="Gene3D" id="3.30.2390.20">
    <property type="entry name" value="Type VII secretion system EccB, repeat 1 domain"/>
    <property type="match status" value="1"/>
</dbReference>
<evidence type="ECO:0000313" key="12">
    <source>
        <dbReference type="Proteomes" id="UP000619293"/>
    </source>
</evidence>
<keyword evidence="12" id="KW-1185">Reference proteome</keyword>
<evidence type="ECO:0000256" key="3">
    <source>
        <dbReference type="ARBA" id="ARBA00022475"/>
    </source>
</evidence>
<evidence type="ECO:0000256" key="8">
    <source>
        <dbReference type="ARBA" id="ARBA00022989"/>
    </source>
</evidence>
<evidence type="ECO:0008006" key="13">
    <source>
        <dbReference type="Google" id="ProtNLM"/>
    </source>
</evidence>
<dbReference type="PANTHER" id="PTHR40765">
    <property type="entry name" value="ESX-2 SECRETION SYSTEM ATPASE ECCB2"/>
    <property type="match status" value="1"/>
</dbReference>
<proteinExistence type="inferred from homology"/>
<evidence type="ECO:0000256" key="4">
    <source>
        <dbReference type="ARBA" id="ARBA00022692"/>
    </source>
</evidence>
<evidence type="ECO:0000256" key="9">
    <source>
        <dbReference type="ARBA" id="ARBA00023136"/>
    </source>
</evidence>
<keyword evidence="3" id="KW-1003">Cell membrane</keyword>
<evidence type="ECO:0000256" key="7">
    <source>
        <dbReference type="ARBA" id="ARBA00022840"/>
    </source>
</evidence>
<keyword evidence="8 10" id="KW-1133">Transmembrane helix</keyword>
<evidence type="ECO:0000256" key="6">
    <source>
        <dbReference type="ARBA" id="ARBA00022801"/>
    </source>
</evidence>
<organism evidence="11 12">
    <name type="scientific">Catellatospora chokoriensis</name>
    <dbReference type="NCBI Taxonomy" id="310353"/>
    <lineage>
        <taxon>Bacteria</taxon>
        <taxon>Bacillati</taxon>
        <taxon>Actinomycetota</taxon>
        <taxon>Actinomycetes</taxon>
        <taxon>Micromonosporales</taxon>
        <taxon>Micromonosporaceae</taxon>
        <taxon>Catellatospora</taxon>
    </lineage>
</organism>
<accession>A0A8J3K5E4</accession>
<feature type="transmembrane region" description="Helical" evidence="10">
    <location>
        <begin position="40"/>
        <end position="61"/>
    </location>
</feature>
<evidence type="ECO:0000256" key="1">
    <source>
        <dbReference type="ARBA" id="ARBA00004162"/>
    </source>
</evidence>
<dbReference type="InterPro" id="IPR044857">
    <property type="entry name" value="T7SS_EccB_R1"/>
</dbReference>
<dbReference type="GO" id="GO:0016787">
    <property type="term" value="F:hydrolase activity"/>
    <property type="evidence" value="ECO:0007669"/>
    <property type="project" value="UniProtKB-KW"/>
</dbReference>
<evidence type="ECO:0000256" key="2">
    <source>
        <dbReference type="ARBA" id="ARBA00008149"/>
    </source>
</evidence>
<keyword evidence="6" id="KW-0378">Hydrolase</keyword>
<dbReference type="InterPro" id="IPR042485">
    <property type="entry name" value="T7SS_EccB_R3"/>
</dbReference>
<dbReference type="GO" id="GO:0005524">
    <property type="term" value="F:ATP binding"/>
    <property type="evidence" value="ECO:0007669"/>
    <property type="project" value="UniProtKB-KW"/>
</dbReference>
<dbReference type="Pfam" id="PF05108">
    <property type="entry name" value="T7SS_ESX1_EccB"/>
    <property type="match status" value="1"/>
</dbReference>
<dbReference type="InterPro" id="IPR007795">
    <property type="entry name" value="T7SS_EccB"/>
</dbReference>
<gene>
    <name evidence="11" type="ORF">Cch02nite_40320</name>
</gene>
<dbReference type="Proteomes" id="UP000619293">
    <property type="component" value="Unassembled WGS sequence"/>
</dbReference>
<keyword evidence="4 10" id="KW-0812">Transmembrane</keyword>
<comment type="caution">
    <text evidence="11">The sequence shown here is derived from an EMBL/GenBank/DDBJ whole genome shotgun (WGS) entry which is preliminary data.</text>
</comment>
<dbReference type="Gene3D" id="2.40.50.910">
    <property type="entry name" value="Type VII secretion system EccB, repeat 3 domain"/>
    <property type="match status" value="1"/>
</dbReference>
<dbReference type="GO" id="GO:0005886">
    <property type="term" value="C:plasma membrane"/>
    <property type="evidence" value="ECO:0007669"/>
    <property type="project" value="UniProtKB-SubCell"/>
</dbReference>
<keyword evidence="5" id="KW-0547">Nucleotide-binding</keyword>
<dbReference type="EMBL" id="BONG01000024">
    <property type="protein sequence ID" value="GIF90588.1"/>
    <property type="molecule type" value="Genomic_DNA"/>
</dbReference>
<reference evidence="11 12" key="1">
    <citation type="submission" date="2021-01" db="EMBL/GenBank/DDBJ databases">
        <title>Whole genome shotgun sequence of Catellatospora chokoriensis NBRC 107358.</title>
        <authorList>
            <person name="Komaki H."/>
            <person name="Tamura T."/>
        </authorList>
    </citation>
    <scope>NUCLEOTIDE SEQUENCE [LARGE SCALE GENOMIC DNA]</scope>
    <source>
        <strain evidence="11 12">NBRC 107358</strain>
    </source>
</reference>
<comment type="subcellular location">
    <subcellularLocation>
        <location evidence="1">Cell membrane</location>
        <topology evidence="1">Single-pass membrane protein</topology>
    </subcellularLocation>
</comment>
<dbReference type="PANTHER" id="PTHR40765:SF2">
    <property type="entry name" value="ESX-2 SECRETION SYSTEM ATPASE ECCB2"/>
    <property type="match status" value="1"/>
</dbReference>
<name>A0A8J3K5E4_9ACTN</name>
<evidence type="ECO:0000313" key="11">
    <source>
        <dbReference type="EMBL" id="GIF90588.1"/>
    </source>
</evidence>
<evidence type="ECO:0000256" key="10">
    <source>
        <dbReference type="SAM" id="Phobius"/>
    </source>
</evidence>